<feature type="region of interest" description="Disordered" evidence="1">
    <location>
        <begin position="174"/>
        <end position="198"/>
    </location>
</feature>
<dbReference type="OrthoDB" id="257652at2"/>
<keyword evidence="4" id="KW-1185">Reference proteome</keyword>
<name>A0A5C6A365_9BACT</name>
<gene>
    <name evidence="3" type="ORF">Pla52n_56740</name>
</gene>
<comment type="caution">
    <text evidence="3">The sequence shown here is derived from an EMBL/GenBank/DDBJ whole genome shotgun (WGS) entry which is preliminary data.</text>
</comment>
<feature type="chain" id="PRO_5022936476" evidence="2">
    <location>
        <begin position="20"/>
        <end position="198"/>
    </location>
</feature>
<evidence type="ECO:0000313" key="4">
    <source>
        <dbReference type="Proteomes" id="UP000320176"/>
    </source>
</evidence>
<evidence type="ECO:0000256" key="1">
    <source>
        <dbReference type="SAM" id="MobiDB-lite"/>
    </source>
</evidence>
<protein>
    <submittedName>
        <fullName evidence="3">Uncharacterized protein</fullName>
    </submittedName>
</protein>
<dbReference type="Proteomes" id="UP000320176">
    <property type="component" value="Unassembled WGS sequence"/>
</dbReference>
<reference evidence="3 4" key="1">
    <citation type="submission" date="2019-02" db="EMBL/GenBank/DDBJ databases">
        <title>Deep-cultivation of Planctomycetes and their phenomic and genomic characterization uncovers novel biology.</title>
        <authorList>
            <person name="Wiegand S."/>
            <person name="Jogler M."/>
            <person name="Boedeker C."/>
            <person name="Pinto D."/>
            <person name="Vollmers J."/>
            <person name="Rivas-Marin E."/>
            <person name="Kohn T."/>
            <person name="Peeters S.H."/>
            <person name="Heuer A."/>
            <person name="Rast P."/>
            <person name="Oberbeckmann S."/>
            <person name="Bunk B."/>
            <person name="Jeske O."/>
            <person name="Meyerdierks A."/>
            <person name="Storesund J.E."/>
            <person name="Kallscheuer N."/>
            <person name="Luecker S."/>
            <person name="Lage O.M."/>
            <person name="Pohl T."/>
            <person name="Merkel B.J."/>
            <person name="Hornburger P."/>
            <person name="Mueller R.-W."/>
            <person name="Bruemmer F."/>
            <person name="Labrenz M."/>
            <person name="Spormann A.M."/>
            <person name="Op Den Camp H."/>
            <person name="Overmann J."/>
            <person name="Amann R."/>
            <person name="Jetten M.S.M."/>
            <person name="Mascher T."/>
            <person name="Medema M.H."/>
            <person name="Devos D.P."/>
            <person name="Kaster A.-K."/>
            <person name="Ovreas L."/>
            <person name="Rohde M."/>
            <person name="Galperin M.Y."/>
            <person name="Jogler C."/>
        </authorList>
    </citation>
    <scope>NUCLEOTIDE SEQUENCE [LARGE SCALE GENOMIC DNA]</scope>
    <source>
        <strain evidence="3 4">Pla52n</strain>
    </source>
</reference>
<organism evidence="3 4">
    <name type="scientific">Stieleria varia</name>
    <dbReference type="NCBI Taxonomy" id="2528005"/>
    <lineage>
        <taxon>Bacteria</taxon>
        <taxon>Pseudomonadati</taxon>
        <taxon>Planctomycetota</taxon>
        <taxon>Planctomycetia</taxon>
        <taxon>Pirellulales</taxon>
        <taxon>Pirellulaceae</taxon>
        <taxon>Stieleria</taxon>
    </lineage>
</organism>
<dbReference type="RefSeq" id="WP_146522663.1">
    <property type="nucleotide sequence ID" value="NZ_CP151726.1"/>
</dbReference>
<accession>A0A5C6A365</accession>
<evidence type="ECO:0000313" key="3">
    <source>
        <dbReference type="EMBL" id="TWT93846.1"/>
    </source>
</evidence>
<keyword evidence="2" id="KW-0732">Signal</keyword>
<dbReference type="AlphaFoldDB" id="A0A5C6A365"/>
<dbReference type="EMBL" id="SJPN01000008">
    <property type="protein sequence ID" value="TWT93846.1"/>
    <property type="molecule type" value="Genomic_DNA"/>
</dbReference>
<proteinExistence type="predicted"/>
<sequence length="198" mass="22490" precursor="true">MTRLTGCLLVMLLPTFLMAHHPDRQSYPVRPRVDLIGPVGNNLKPDYRRTYNRPSNLMGKIAYKIAPSSQEAMAWHKAQHAGLYNGNCPRVVDHYFFPKPWEALRVGPRPDRDAVEYRSQSVRALINQDIEELDKAGQELSSEEGIDMSRALSDEQMYDKSEVLQLEDSLPLELVPKSETELPELTPPAKTLPEPIEP</sequence>
<feature type="signal peptide" evidence="2">
    <location>
        <begin position="1"/>
        <end position="19"/>
    </location>
</feature>
<evidence type="ECO:0000256" key="2">
    <source>
        <dbReference type="SAM" id="SignalP"/>
    </source>
</evidence>